<feature type="region of interest" description="Disordered" evidence="1">
    <location>
        <begin position="58"/>
        <end position="94"/>
    </location>
</feature>
<dbReference type="EnsemblMetazoa" id="XM_014390046.1">
    <property type="protein sequence ID" value="XP_014245532.1"/>
    <property type="gene ID" value="LOC106664366"/>
</dbReference>
<dbReference type="EnsemblMetazoa" id="XM_014390045.2">
    <property type="protein sequence ID" value="XP_014245531.1"/>
    <property type="gene ID" value="LOC106664366"/>
</dbReference>
<organism evidence="3 4">
    <name type="scientific">Cimex lectularius</name>
    <name type="common">Bed bug</name>
    <name type="synonym">Acanthia lectularia</name>
    <dbReference type="NCBI Taxonomy" id="79782"/>
    <lineage>
        <taxon>Eukaryota</taxon>
        <taxon>Metazoa</taxon>
        <taxon>Ecdysozoa</taxon>
        <taxon>Arthropoda</taxon>
        <taxon>Hexapoda</taxon>
        <taxon>Insecta</taxon>
        <taxon>Pterygota</taxon>
        <taxon>Neoptera</taxon>
        <taxon>Paraneoptera</taxon>
        <taxon>Hemiptera</taxon>
        <taxon>Heteroptera</taxon>
        <taxon>Panheteroptera</taxon>
        <taxon>Cimicomorpha</taxon>
        <taxon>Cimicidae</taxon>
        <taxon>Cimex</taxon>
    </lineage>
</organism>
<feature type="signal peptide" evidence="2">
    <location>
        <begin position="1"/>
        <end position="23"/>
    </location>
</feature>
<keyword evidence="4" id="KW-1185">Reference proteome</keyword>
<name>A0A8I6RG02_CIMLE</name>
<accession>A0A8I6RG02</accession>
<proteinExistence type="predicted"/>
<dbReference type="GeneID" id="106664366"/>
<dbReference type="OrthoDB" id="8117451at2759"/>
<protein>
    <recommendedName>
        <fullName evidence="5">CPR type cuticle protein</fullName>
    </recommendedName>
</protein>
<reference evidence="3" key="1">
    <citation type="submission" date="2022-01" db="UniProtKB">
        <authorList>
            <consortium name="EnsemblMetazoa"/>
        </authorList>
    </citation>
    <scope>IDENTIFICATION</scope>
</reference>
<evidence type="ECO:0000256" key="1">
    <source>
        <dbReference type="SAM" id="MobiDB-lite"/>
    </source>
</evidence>
<dbReference type="RefSeq" id="XP_014245532.1">
    <property type="nucleotide sequence ID" value="XM_014390046.1"/>
</dbReference>
<feature type="compositionally biased region" description="Basic and acidic residues" evidence="1">
    <location>
        <begin position="58"/>
        <end position="73"/>
    </location>
</feature>
<evidence type="ECO:0000256" key="2">
    <source>
        <dbReference type="SAM" id="SignalP"/>
    </source>
</evidence>
<evidence type="ECO:0008006" key="5">
    <source>
        <dbReference type="Google" id="ProtNLM"/>
    </source>
</evidence>
<dbReference type="AlphaFoldDB" id="A0A8I6RG02"/>
<evidence type="ECO:0000313" key="3">
    <source>
        <dbReference type="EnsemblMetazoa" id="XP_014245531.1"/>
    </source>
</evidence>
<sequence>MTMSLKIALPFLLAALIAIQAAAQNDPKGGVTLDVSRANKDGTRVRVDGRQEIFRTNDGRTRGEAYGHAERTFGGRNDGQKSSGGGFRTDHSWRNGEASFDVNRMNRDGTKFRVDGRQEIFRTNDGRTRGEAYGHAERTYGGTYDGARSQGGGVKLEHRWK</sequence>
<dbReference type="RefSeq" id="XP_014245531.1">
    <property type="nucleotide sequence ID" value="XM_014390045.2"/>
</dbReference>
<keyword evidence="2" id="KW-0732">Signal</keyword>
<dbReference type="Proteomes" id="UP000494040">
    <property type="component" value="Unassembled WGS sequence"/>
</dbReference>
<evidence type="ECO:0000313" key="4">
    <source>
        <dbReference type="Proteomes" id="UP000494040"/>
    </source>
</evidence>
<feature type="chain" id="PRO_5035103361" description="CPR type cuticle protein" evidence="2">
    <location>
        <begin position="24"/>
        <end position="161"/>
    </location>
</feature>